<protein>
    <submittedName>
        <fullName evidence="3">Uncharacterized protein</fullName>
    </submittedName>
</protein>
<dbReference type="Proteomes" id="UP001056012">
    <property type="component" value="Chromosome 1"/>
</dbReference>
<reference evidence="3" key="1">
    <citation type="submission" date="2021-12" db="EMBL/GenBank/DDBJ databases">
        <title>Curvularia clavata genome.</title>
        <authorList>
            <person name="Cao Y."/>
        </authorList>
    </citation>
    <scope>NUCLEOTIDE SEQUENCE</scope>
    <source>
        <strain evidence="3">Yc1106</strain>
    </source>
</reference>
<dbReference type="EMBL" id="CP089274">
    <property type="protein sequence ID" value="USP73860.1"/>
    <property type="molecule type" value="Genomic_DNA"/>
</dbReference>
<evidence type="ECO:0000256" key="2">
    <source>
        <dbReference type="SAM" id="Phobius"/>
    </source>
</evidence>
<keyword evidence="2" id="KW-0472">Membrane</keyword>
<evidence type="ECO:0000313" key="4">
    <source>
        <dbReference type="Proteomes" id="UP001056012"/>
    </source>
</evidence>
<proteinExistence type="predicted"/>
<keyword evidence="2" id="KW-0812">Transmembrane</keyword>
<sequence length="119" mass="13353">MGFLSILPESFAVLETWITRIFLFLGLIAIGPWAALLVYDILLYLFRAGAYEIPVVGGRARGKARPRAPSLTERPSGRRRKFSIRGFDKPVLNTGATKADSQDARHRRISEETFEDSSQ</sequence>
<feature type="region of interest" description="Disordered" evidence="1">
    <location>
        <begin position="91"/>
        <end position="119"/>
    </location>
</feature>
<dbReference type="OrthoDB" id="5309803at2759"/>
<name>A0A9Q8Z1D1_CURCL</name>
<feature type="transmembrane region" description="Helical" evidence="2">
    <location>
        <begin position="20"/>
        <end position="46"/>
    </location>
</feature>
<keyword evidence="2" id="KW-1133">Transmembrane helix</keyword>
<keyword evidence="4" id="KW-1185">Reference proteome</keyword>
<gene>
    <name evidence="3" type="ORF">yc1106_01134</name>
</gene>
<evidence type="ECO:0000256" key="1">
    <source>
        <dbReference type="SAM" id="MobiDB-lite"/>
    </source>
</evidence>
<dbReference type="AlphaFoldDB" id="A0A9Q8Z1D1"/>
<organism evidence="3 4">
    <name type="scientific">Curvularia clavata</name>
    <dbReference type="NCBI Taxonomy" id="95742"/>
    <lineage>
        <taxon>Eukaryota</taxon>
        <taxon>Fungi</taxon>
        <taxon>Dikarya</taxon>
        <taxon>Ascomycota</taxon>
        <taxon>Pezizomycotina</taxon>
        <taxon>Dothideomycetes</taxon>
        <taxon>Pleosporomycetidae</taxon>
        <taxon>Pleosporales</taxon>
        <taxon>Pleosporineae</taxon>
        <taxon>Pleosporaceae</taxon>
        <taxon>Curvularia</taxon>
    </lineage>
</organism>
<dbReference type="VEuPathDB" id="FungiDB:yc1106_01134"/>
<evidence type="ECO:0000313" key="3">
    <source>
        <dbReference type="EMBL" id="USP73860.1"/>
    </source>
</evidence>
<accession>A0A9Q8Z1D1</accession>